<keyword evidence="2" id="KW-1185">Reference proteome</keyword>
<sequence length="208" mass="21516">MSRQTDEAAYALINAAGTIIAAIGATPQIMLSTAAKNGLSIVGNALQAAGNALDAEISEGMDAFGGTTQALGNSLVIYGSLINGNVPNSLRPIIIGNSLQALGGSLSLQSDLESADRNRAAALSVTGNLLQIAGNTLQAVATIFQLNHSFSTDRAQKIDFAGSWVQALGALLCFLATLDRNDQHAMRPQTAPNDQYTPHLTALLCPNV</sequence>
<protein>
    <recommendedName>
        <fullName evidence="3">LXG domain-containing protein</fullName>
    </recommendedName>
</protein>
<dbReference type="Pfam" id="PF22116">
    <property type="entry name" value="DUF6944"/>
    <property type="match status" value="1"/>
</dbReference>
<evidence type="ECO:0000313" key="1">
    <source>
        <dbReference type="EMBL" id="MCL1631350.1"/>
    </source>
</evidence>
<dbReference type="InterPro" id="IPR054224">
    <property type="entry name" value="DUF6944"/>
</dbReference>
<dbReference type="EMBL" id="JAMAST010000003">
    <property type="protein sequence ID" value="MCL1631350.1"/>
    <property type="molecule type" value="Genomic_DNA"/>
</dbReference>
<dbReference type="RefSeq" id="WP_249099109.1">
    <property type="nucleotide sequence ID" value="NZ_JAMAST010000003.1"/>
</dbReference>
<name>A0ABT0M900_9BACL</name>
<proteinExistence type="predicted"/>
<comment type="caution">
    <text evidence="1">The sequence shown here is derived from an EMBL/GenBank/DDBJ whole genome shotgun (WGS) entry which is preliminary data.</text>
</comment>
<reference evidence="1 2" key="1">
    <citation type="submission" date="2022-05" db="EMBL/GenBank/DDBJ databases">
        <title>Sporolactobacillus sp nov CPB3-1, isolated from tree bark (Mangifera indica L.).</title>
        <authorList>
            <person name="Phuengjayaem S."/>
            <person name="Tanasupawat S."/>
        </authorList>
    </citation>
    <scope>NUCLEOTIDE SEQUENCE [LARGE SCALE GENOMIC DNA]</scope>
    <source>
        <strain evidence="1 2">CPB3-1</strain>
    </source>
</reference>
<evidence type="ECO:0008006" key="3">
    <source>
        <dbReference type="Google" id="ProtNLM"/>
    </source>
</evidence>
<dbReference type="Proteomes" id="UP001203004">
    <property type="component" value="Unassembled WGS sequence"/>
</dbReference>
<gene>
    <name evidence="1" type="ORF">M3N64_05215</name>
</gene>
<evidence type="ECO:0000313" key="2">
    <source>
        <dbReference type="Proteomes" id="UP001203004"/>
    </source>
</evidence>
<accession>A0ABT0M900</accession>
<organism evidence="1 2">
    <name type="scientific">Sporolactobacillus mangiferae</name>
    <dbReference type="NCBI Taxonomy" id="2940498"/>
    <lineage>
        <taxon>Bacteria</taxon>
        <taxon>Bacillati</taxon>
        <taxon>Bacillota</taxon>
        <taxon>Bacilli</taxon>
        <taxon>Bacillales</taxon>
        <taxon>Sporolactobacillaceae</taxon>
        <taxon>Sporolactobacillus</taxon>
    </lineage>
</organism>